<dbReference type="Gene3D" id="3.30.450.20">
    <property type="entry name" value="PAS domain"/>
    <property type="match status" value="2"/>
</dbReference>
<dbReference type="PANTHER" id="PTHR43155:SF2">
    <property type="entry name" value="CYCLIC DI-GMP PHOSPHODIESTERASE PA4108"/>
    <property type="match status" value="1"/>
</dbReference>
<evidence type="ECO:0000259" key="2">
    <source>
        <dbReference type="PROSITE" id="PS50885"/>
    </source>
</evidence>
<keyword evidence="1" id="KW-0812">Transmembrane</keyword>
<dbReference type="AlphaFoldDB" id="A0A6M8FQK8"/>
<accession>A0A6M8FQK8</accession>
<gene>
    <name evidence="4" type="ORF">HNE05_06475</name>
</gene>
<dbReference type="GO" id="GO:0008081">
    <property type="term" value="F:phosphoric diester hydrolase activity"/>
    <property type="evidence" value="ECO:0007669"/>
    <property type="project" value="UniProtKB-ARBA"/>
</dbReference>
<dbReference type="Gene3D" id="1.10.3210.10">
    <property type="entry name" value="Hypothetical protein af1432"/>
    <property type="match status" value="2"/>
</dbReference>
<feature type="transmembrane region" description="Helical" evidence="1">
    <location>
        <begin position="12"/>
        <end position="36"/>
    </location>
</feature>
<proteinExistence type="predicted"/>
<evidence type="ECO:0000313" key="5">
    <source>
        <dbReference type="Proteomes" id="UP000501379"/>
    </source>
</evidence>
<dbReference type="SUPFAM" id="SSF109604">
    <property type="entry name" value="HD-domain/PDEase-like"/>
    <property type="match status" value="2"/>
</dbReference>
<dbReference type="Gene3D" id="6.10.340.10">
    <property type="match status" value="1"/>
</dbReference>
<reference evidence="4" key="1">
    <citation type="submission" date="2020-07" db="EMBL/GenBank/DDBJ databases">
        <title>Nitrate ammonifying Pseudomonas campi sp. nov. isolated from German agricultural grassland.</title>
        <authorList>
            <person name="Timsy T."/>
            <person name="Ulrich A."/>
            <person name="Spanner T."/>
            <person name="Foesel B."/>
            <person name="Kolb S."/>
            <person name="Horn M.A."/>
            <person name="Behrendt U."/>
        </authorList>
    </citation>
    <scope>NUCLEOTIDE SEQUENCE</scope>
    <source>
        <strain evidence="4">S1-A32-2</strain>
    </source>
</reference>
<keyword evidence="1" id="KW-1133">Transmembrane helix</keyword>
<dbReference type="EMBL" id="CP053697">
    <property type="protein sequence ID" value="QKE63018.1"/>
    <property type="molecule type" value="Genomic_DNA"/>
</dbReference>
<dbReference type="KEGG" id="pcam:HNE05_06475"/>
<feature type="domain" description="HD-GYP" evidence="3">
    <location>
        <begin position="757"/>
        <end position="966"/>
    </location>
</feature>
<dbReference type="Gene3D" id="3.30.450.40">
    <property type="match status" value="1"/>
</dbReference>
<dbReference type="SUPFAM" id="SSF55781">
    <property type="entry name" value="GAF domain-like"/>
    <property type="match status" value="1"/>
</dbReference>
<dbReference type="InterPro" id="IPR037522">
    <property type="entry name" value="HD_GYP_dom"/>
</dbReference>
<protein>
    <submittedName>
        <fullName evidence="4">HD domain-containing protein</fullName>
    </submittedName>
</protein>
<organism evidence="4 5">
    <name type="scientific">Aquipseudomonas campi</name>
    <dbReference type="NCBI Taxonomy" id="2731681"/>
    <lineage>
        <taxon>Bacteria</taxon>
        <taxon>Pseudomonadati</taxon>
        <taxon>Pseudomonadota</taxon>
        <taxon>Gammaproteobacteria</taxon>
        <taxon>Pseudomonadales</taxon>
        <taxon>Pseudomonadaceae</taxon>
        <taxon>Aquipseudomonas</taxon>
    </lineage>
</organism>
<sequence>MRAPSQGQKRRFPLHVHIGVLFTLLLVSTGVVLGIFNYRQTSQIILSSSNQLFEQIRQEVESDLRYTYQPIRHLLSLLVLNEQNQASDAYQRMDLLPAFAQALRDNPKLASLYLGYEDGDFFMVRHLRTAALKQRFDAPANAAYQVWTIDRSGEARPVSESQYFDADLQWISRRQNLKEIFDPRTRPWYNSAVADGEQITTEPYVFFSTGVVGTTLARLSRNKTVLAADLTLADLSETLAKHKVTPSTEVVLYRPDGAAVAYPDINRLIVKNGTTHLAQVEQLSPALGELFARGLQQDKQGAMQLAKRRWQVSYTQLAEGGPNGLRLALLAPEDELLAEAYRIRWQGAMLTLTILLLCIPLGWLMSRILVRPLRALVLEAEAIRSFNFDYPASGRSPVLEVDQLAVAMAKMKDTISSFLDITASLSAETRFDALLRRVLRETVDLSEASGGLLYLRDSSSGRLEPHGLFLGGEQHNVEEHRIPGFDQGDQSIPAWLEQPAQGGDSRVASIGFDQAGGFHSLLHTLDSPRVHLVCTGLHNRQGETVGVLMLLHRDTGDEAELAMLRPERIAYVEAVSGVAALCIESQRLLDQQKKLLDAFIQLIAGAIDAKSPYTGGHCQRVPELTLMLARAAAESEAEPFRHYQPDDEEWEALHIAAWLHDCGKVTVPEYVVDKATKLETIYDRIHEVRMRFEVLKRDAWIAYWEGLAKGADEAQLSSLRDATLAALDDEFAFIARCNLGGEAMAEADLERLRSIGTRTWTRTLDDRLGVSWEENQRQARTPAPSLPVQEPLLSDKAEHLLERPASELIADDNPWGFKLEVPQYKHNRGELYNLGIARGTLTNEERFIINGHMVQTIRMLSYLPFPKHLANVTEIAGGHHEKMDGTGYPKRLKREDMSLPARMMAIADIFEALTAVDRPYKKGKTLTDSLTIMAGMCRGAHVDPELFGLFVSAGIYQSYAERYLRPEQIDEVDVAAILAKAGLA</sequence>
<evidence type="ECO:0000256" key="1">
    <source>
        <dbReference type="SAM" id="Phobius"/>
    </source>
</evidence>
<keyword evidence="5" id="KW-1185">Reference proteome</keyword>
<dbReference type="GO" id="GO:0016020">
    <property type="term" value="C:membrane"/>
    <property type="evidence" value="ECO:0007669"/>
    <property type="project" value="InterPro"/>
</dbReference>
<evidence type="ECO:0000313" key="4">
    <source>
        <dbReference type="EMBL" id="QKE63018.1"/>
    </source>
</evidence>
<keyword evidence="1" id="KW-0472">Membrane</keyword>
<dbReference type="Proteomes" id="UP000501379">
    <property type="component" value="Chromosome"/>
</dbReference>
<dbReference type="InterPro" id="IPR003660">
    <property type="entry name" value="HAMP_dom"/>
</dbReference>
<dbReference type="InterPro" id="IPR029016">
    <property type="entry name" value="GAF-like_dom_sf"/>
</dbReference>
<dbReference type="RefSeq" id="WP_173205785.1">
    <property type="nucleotide sequence ID" value="NZ_CP053697.2"/>
</dbReference>
<feature type="transmembrane region" description="Helical" evidence="1">
    <location>
        <begin position="345"/>
        <end position="364"/>
    </location>
</feature>
<dbReference type="CDD" id="cd00077">
    <property type="entry name" value="HDc"/>
    <property type="match status" value="2"/>
</dbReference>
<dbReference type="PROSITE" id="PS51832">
    <property type="entry name" value="HD_GYP"/>
    <property type="match status" value="1"/>
</dbReference>
<dbReference type="InterPro" id="IPR029151">
    <property type="entry name" value="Sensor-like_sf"/>
</dbReference>
<evidence type="ECO:0000259" key="3">
    <source>
        <dbReference type="PROSITE" id="PS51832"/>
    </source>
</evidence>
<feature type="domain" description="HAMP" evidence="2">
    <location>
        <begin position="367"/>
        <end position="420"/>
    </location>
</feature>
<dbReference type="InterPro" id="IPR003607">
    <property type="entry name" value="HD/PDEase_dom"/>
</dbReference>
<name>A0A6M8FQK8_9GAMM</name>
<dbReference type="GO" id="GO:0007165">
    <property type="term" value="P:signal transduction"/>
    <property type="evidence" value="ECO:0007669"/>
    <property type="project" value="InterPro"/>
</dbReference>
<dbReference type="PANTHER" id="PTHR43155">
    <property type="entry name" value="CYCLIC DI-GMP PHOSPHODIESTERASE PA4108-RELATED"/>
    <property type="match status" value="1"/>
</dbReference>
<dbReference type="SMART" id="SM00471">
    <property type="entry name" value="HDc"/>
    <property type="match status" value="1"/>
</dbReference>
<dbReference type="Pfam" id="PF13487">
    <property type="entry name" value="HD_5"/>
    <property type="match status" value="1"/>
</dbReference>
<dbReference type="SUPFAM" id="SSF103190">
    <property type="entry name" value="Sensory domain-like"/>
    <property type="match status" value="1"/>
</dbReference>
<dbReference type="PROSITE" id="PS50885">
    <property type="entry name" value="HAMP"/>
    <property type="match status" value="1"/>
</dbReference>